<dbReference type="Proteomes" id="UP000478052">
    <property type="component" value="Unassembled WGS sequence"/>
</dbReference>
<name>A0A6G0W4S0_APHCR</name>
<comment type="caution">
    <text evidence="1">The sequence shown here is derived from an EMBL/GenBank/DDBJ whole genome shotgun (WGS) entry which is preliminary data.</text>
</comment>
<feature type="non-terminal residue" evidence="1">
    <location>
        <position position="173"/>
    </location>
</feature>
<evidence type="ECO:0000313" key="2">
    <source>
        <dbReference type="Proteomes" id="UP000478052"/>
    </source>
</evidence>
<keyword evidence="2" id="KW-1185">Reference proteome</keyword>
<gene>
    <name evidence="1" type="ORF">FWK35_00029822</name>
</gene>
<dbReference type="EMBL" id="VUJU01009103">
    <property type="protein sequence ID" value="KAF0722032.1"/>
    <property type="molecule type" value="Genomic_DNA"/>
</dbReference>
<organism evidence="1 2">
    <name type="scientific">Aphis craccivora</name>
    <name type="common">Cowpea aphid</name>
    <dbReference type="NCBI Taxonomy" id="307492"/>
    <lineage>
        <taxon>Eukaryota</taxon>
        <taxon>Metazoa</taxon>
        <taxon>Ecdysozoa</taxon>
        <taxon>Arthropoda</taxon>
        <taxon>Hexapoda</taxon>
        <taxon>Insecta</taxon>
        <taxon>Pterygota</taxon>
        <taxon>Neoptera</taxon>
        <taxon>Paraneoptera</taxon>
        <taxon>Hemiptera</taxon>
        <taxon>Sternorrhyncha</taxon>
        <taxon>Aphidomorpha</taxon>
        <taxon>Aphidoidea</taxon>
        <taxon>Aphididae</taxon>
        <taxon>Aphidini</taxon>
        <taxon>Aphis</taxon>
        <taxon>Aphis</taxon>
    </lineage>
</organism>
<dbReference type="AlphaFoldDB" id="A0A6G0W4S0"/>
<accession>A0A6G0W4S0</accession>
<protein>
    <submittedName>
        <fullName evidence="1">Uncharacterized protein</fullName>
    </submittedName>
</protein>
<evidence type="ECO:0000313" key="1">
    <source>
        <dbReference type="EMBL" id="KAF0722032.1"/>
    </source>
</evidence>
<sequence>MAGAISEMNRLYKYIAPTSPSELIDCSNFTIDFENRKFLNVGFDLKNKFNIVLRIITPSRYVNISPHFLKRIYSFMGNILSHILDPAVKYKKFTFLECESVLITSMVYRGENVLVVESKETNGCRILLNRRDLMTIQDLEWIIFETVSRKINIERPNILNQLDQISEYFKTDF</sequence>
<proteinExistence type="predicted"/>
<dbReference type="OrthoDB" id="6607312at2759"/>
<reference evidence="1 2" key="1">
    <citation type="submission" date="2019-08" db="EMBL/GenBank/DDBJ databases">
        <title>Whole genome of Aphis craccivora.</title>
        <authorList>
            <person name="Voronova N.V."/>
            <person name="Shulinski R.S."/>
            <person name="Bandarenka Y.V."/>
            <person name="Zhorov D.G."/>
            <person name="Warner D."/>
        </authorList>
    </citation>
    <scope>NUCLEOTIDE SEQUENCE [LARGE SCALE GENOMIC DNA]</scope>
    <source>
        <strain evidence="1">180601</strain>
        <tissue evidence="1">Whole Body</tissue>
    </source>
</reference>